<dbReference type="InterPro" id="IPR014016">
    <property type="entry name" value="UvrD-like_ATP-bd"/>
</dbReference>
<dbReference type="InterPro" id="IPR000212">
    <property type="entry name" value="DNA_helicase_UvrD/REP"/>
</dbReference>
<keyword evidence="12" id="KW-1185">Reference proteome</keyword>
<dbReference type="Gene3D" id="3.40.50.300">
    <property type="entry name" value="P-loop containing nucleotide triphosphate hydrolases"/>
    <property type="match status" value="2"/>
</dbReference>
<dbReference type="RefSeq" id="WP_010074069.1">
    <property type="nucleotide sequence ID" value="NC_014393.1"/>
</dbReference>
<organism evidence="11 12">
    <name type="scientific">Clostridium cellulovorans (strain ATCC 35296 / DSM 3052 / OCM 3 / 743B)</name>
    <dbReference type="NCBI Taxonomy" id="573061"/>
    <lineage>
        <taxon>Bacteria</taxon>
        <taxon>Bacillati</taxon>
        <taxon>Bacillota</taxon>
        <taxon>Clostridia</taxon>
        <taxon>Eubacteriales</taxon>
        <taxon>Clostridiaceae</taxon>
        <taxon>Clostridium</taxon>
    </lineage>
</organism>
<dbReference type="GO" id="GO:0016887">
    <property type="term" value="F:ATP hydrolysis activity"/>
    <property type="evidence" value="ECO:0007669"/>
    <property type="project" value="RHEA"/>
</dbReference>
<sequence>MSAIKHPDYTQEIEKLEYILDYMRNYNEGITKIKEKIDKEVNYGLTHYNSDNAEQFNDLIINTTLQDNLNQKVKNLSKSLSKPYFARVDFIEDKSAILQKFYIGKMSLLREKDNEPLIIDWRSPVANLYYEGRLGAASYDCFDGTIDGEIKLKRQYNIEAAKIEEMYDVDITTNDDFLQASLGSSKDNRLKDIVSTIQAEQNKVIRADMWKPLVVQGAAGGGKTTIALHRIAYLLYNHEDLLSPKNFMIIAPNRFFLSYISDVLPDLGVENVLQNTFEDLAMNIIGSKFKIKPPHEKLAYFIEKQENSSEEMIKEVKKISRFKSSLHFSNIIRRYIYELELDFLPKEDFKINNVVLISYNQLQRAFMKDYAYLPIMKRVNEIKKSLINILKQKKGTVIDEVEKDFDWQIDKVRRDMEDSPERRKKIIKLADERDALMEKIRKDSKTLIREYIDKIKVKTPLEYYKDLLNGSEVNKEYFHKYISETFTDKVIHHTNSVIEDGLLEVEDLAPLMFLRYHILGIEDALSVRHILIDEAQDFSLFQIYVLKCIINSNSFTILGDLSQGIHSYRGIQNWSDLEKYIFRDGDYSFLTLEQSYRTTVEIMDAANEVIKELASEELPLAKPVIRHGDQVTVNEMGTLKEIVADIKLKIEETTKEGFKSLAIICKTLEECKEMKGYLNKLKVKTELITGTEKEFSGGIVLIPSYLVKGLEFDVVIVANASKEFYKKDELDIKLLYIAMTRPLHRLYIYSQGDKTELL</sequence>
<accession>D9SLT3</accession>
<dbReference type="InterPro" id="IPR027785">
    <property type="entry name" value="UvrD-like_helicase_C"/>
</dbReference>
<evidence type="ECO:0000256" key="5">
    <source>
        <dbReference type="ARBA" id="ARBA00023235"/>
    </source>
</evidence>
<comment type="catalytic activity">
    <reaction evidence="8">
        <text>ATP + H2O = ADP + phosphate + H(+)</text>
        <dbReference type="Rhea" id="RHEA:13065"/>
        <dbReference type="ChEBI" id="CHEBI:15377"/>
        <dbReference type="ChEBI" id="CHEBI:15378"/>
        <dbReference type="ChEBI" id="CHEBI:30616"/>
        <dbReference type="ChEBI" id="CHEBI:43474"/>
        <dbReference type="ChEBI" id="CHEBI:456216"/>
        <dbReference type="EC" id="5.6.2.4"/>
    </reaction>
</comment>
<dbReference type="NCBIfam" id="NF041464">
    <property type="entry name" value="HelD_BACSU"/>
    <property type="match status" value="1"/>
</dbReference>
<dbReference type="AlphaFoldDB" id="D9SLT3"/>
<dbReference type="STRING" id="573061.Clocel_4057"/>
<evidence type="ECO:0000256" key="9">
    <source>
        <dbReference type="PROSITE-ProRule" id="PRU00560"/>
    </source>
</evidence>
<dbReference type="PANTHER" id="PTHR11070">
    <property type="entry name" value="UVRD / RECB / PCRA DNA HELICASE FAMILY MEMBER"/>
    <property type="match status" value="1"/>
</dbReference>
<evidence type="ECO:0000256" key="1">
    <source>
        <dbReference type="ARBA" id="ARBA00022741"/>
    </source>
</evidence>
<evidence type="ECO:0000256" key="3">
    <source>
        <dbReference type="ARBA" id="ARBA00022806"/>
    </source>
</evidence>
<keyword evidence="1 9" id="KW-0547">Nucleotide-binding</keyword>
<feature type="binding site" evidence="9">
    <location>
        <begin position="217"/>
        <end position="224"/>
    </location>
    <ligand>
        <name>ATP</name>
        <dbReference type="ChEBI" id="CHEBI:30616"/>
    </ligand>
</feature>
<comment type="catalytic activity">
    <reaction evidence="6">
        <text>Couples ATP hydrolysis with the unwinding of duplex DNA by translocating in the 3'-5' direction.</text>
        <dbReference type="EC" id="5.6.2.4"/>
    </reaction>
</comment>
<feature type="domain" description="UvrD-like helicase ATP-binding" evidence="10">
    <location>
        <begin position="196"/>
        <end position="599"/>
    </location>
</feature>
<dbReference type="InterPro" id="IPR014017">
    <property type="entry name" value="DNA_helicase_UvrD-like_C"/>
</dbReference>
<dbReference type="InterPro" id="IPR027417">
    <property type="entry name" value="P-loop_NTPase"/>
</dbReference>
<dbReference type="Proteomes" id="UP000002730">
    <property type="component" value="Chromosome"/>
</dbReference>
<dbReference type="Pfam" id="PF00580">
    <property type="entry name" value="UvrD-helicase"/>
    <property type="match status" value="1"/>
</dbReference>
<evidence type="ECO:0000256" key="6">
    <source>
        <dbReference type="ARBA" id="ARBA00034617"/>
    </source>
</evidence>
<evidence type="ECO:0000256" key="2">
    <source>
        <dbReference type="ARBA" id="ARBA00022801"/>
    </source>
</evidence>
<evidence type="ECO:0000256" key="7">
    <source>
        <dbReference type="ARBA" id="ARBA00034808"/>
    </source>
</evidence>
<name>D9SLT3_CLOC7</name>
<proteinExistence type="predicted"/>
<reference evidence="11 12" key="1">
    <citation type="submission" date="2010-08" db="EMBL/GenBank/DDBJ databases">
        <title>Complete sequence of Clostridium cellulovorans 743B.</title>
        <authorList>
            <consortium name="US DOE Joint Genome Institute"/>
            <person name="Lucas S."/>
            <person name="Copeland A."/>
            <person name="Lapidus A."/>
            <person name="Cheng J.-F."/>
            <person name="Bruce D."/>
            <person name="Goodwin L."/>
            <person name="Pitluck S."/>
            <person name="Chertkov O."/>
            <person name="Detter J.C."/>
            <person name="Han C."/>
            <person name="Tapia R."/>
            <person name="Land M."/>
            <person name="Hauser L."/>
            <person name="Chang Y.-J."/>
            <person name="Jeffries C."/>
            <person name="Kyrpides N."/>
            <person name="Ivanova N."/>
            <person name="Mikhailova N."/>
            <person name="Hemme C.L."/>
            <person name="Woyke T."/>
        </authorList>
    </citation>
    <scope>NUCLEOTIDE SEQUENCE [LARGE SCALE GENOMIC DNA]</scope>
    <source>
        <strain evidence="12">ATCC 35296 / DSM 3052 / OCM 3 / 743B</strain>
    </source>
</reference>
<dbReference type="KEGG" id="ccb:Clocel_4057"/>
<dbReference type="PROSITE" id="PS51198">
    <property type="entry name" value="UVRD_HELICASE_ATP_BIND"/>
    <property type="match status" value="1"/>
</dbReference>
<evidence type="ECO:0000313" key="12">
    <source>
        <dbReference type="Proteomes" id="UP000002730"/>
    </source>
</evidence>
<keyword evidence="2 9" id="KW-0378">Hydrolase</keyword>
<dbReference type="OrthoDB" id="9787585at2"/>
<keyword evidence="5" id="KW-0413">Isomerase</keyword>
<gene>
    <name evidence="11" type="ordered locus">Clocel_4057</name>
</gene>
<dbReference type="GO" id="GO:0003677">
    <property type="term" value="F:DNA binding"/>
    <property type="evidence" value="ECO:0007669"/>
    <property type="project" value="InterPro"/>
</dbReference>
<dbReference type="PANTHER" id="PTHR11070:SF17">
    <property type="entry name" value="DNA HELICASE IV"/>
    <property type="match status" value="1"/>
</dbReference>
<dbReference type="GO" id="GO:0000725">
    <property type="term" value="P:recombinational repair"/>
    <property type="evidence" value="ECO:0007669"/>
    <property type="project" value="TreeGrafter"/>
</dbReference>
<keyword evidence="4 9" id="KW-0067">ATP-binding</keyword>
<evidence type="ECO:0000259" key="10">
    <source>
        <dbReference type="PROSITE" id="PS51198"/>
    </source>
</evidence>
<dbReference type="EC" id="5.6.2.4" evidence="7"/>
<dbReference type="SUPFAM" id="SSF52540">
    <property type="entry name" value="P-loop containing nucleoside triphosphate hydrolases"/>
    <property type="match status" value="1"/>
</dbReference>
<keyword evidence="3 9" id="KW-0347">Helicase</keyword>
<protein>
    <recommendedName>
        <fullName evidence="7">DNA 3'-5' helicase</fullName>
        <ecNumber evidence="7">5.6.2.4</ecNumber>
    </recommendedName>
</protein>
<evidence type="ECO:0000256" key="4">
    <source>
        <dbReference type="ARBA" id="ARBA00022840"/>
    </source>
</evidence>
<dbReference type="GO" id="GO:0005524">
    <property type="term" value="F:ATP binding"/>
    <property type="evidence" value="ECO:0007669"/>
    <property type="project" value="UniProtKB-UniRule"/>
</dbReference>
<dbReference type="EMBL" id="CP002160">
    <property type="protein sequence ID" value="ADL53720.1"/>
    <property type="molecule type" value="Genomic_DNA"/>
</dbReference>
<dbReference type="InterPro" id="IPR048228">
    <property type="entry name" value="HelD_bacillota"/>
</dbReference>
<dbReference type="eggNOG" id="COG3973">
    <property type="taxonomic scope" value="Bacteria"/>
</dbReference>
<dbReference type="GO" id="GO:0043138">
    <property type="term" value="F:3'-5' DNA helicase activity"/>
    <property type="evidence" value="ECO:0007669"/>
    <property type="project" value="UniProtKB-EC"/>
</dbReference>
<dbReference type="Pfam" id="PF13361">
    <property type="entry name" value="UvrD_C"/>
    <property type="match status" value="1"/>
</dbReference>
<dbReference type="Pfam" id="PF13538">
    <property type="entry name" value="UvrD_C_2"/>
    <property type="match status" value="1"/>
</dbReference>
<evidence type="ECO:0000256" key="8">
    <source>
        <dbReference type="ARBA" id="ARBA00048988"/>
    </source>
</evidence>
<evidence type="ECO:0000313" key="11">
    <source>
        <dbReference type="EMBL" id="ADL53720.1"/>
    </source>
</evidence>
<dbReference type="GO" id="GO:0005829">
    <property type="term" value="C:cytosol"/>
    <property type="evidence" value="ECO:0007669"/>
    <property type="project" value="TreeGrafter"/>
</dbReference>
<dbReference type="HOGENOM" id="CLU_010312_4_0_9"/>